<protein>
    <submittedName>
        <fullName evidence="2">Uncharacterized protein</fullName>
    </submittedName>
</protein>
<evidence type="ECO:0000313" key="2">
    <source>
        <dbReference type="EMBL" id="CAI9763961.1"/>
    </source>
</evidence>
<feature type="region of interest" description="Disordered" evidence="1">
    <location>
        <begin position="85"/>
        <end position="126"/>
    </location>
</feature>
<dbReference type="Pfam" id="PF15996">
    <property type="entry name" value="PNISR"/>
    <property type="match status" value="1"/>
</dbReference>
<keyword evidence="3" id="KW-1185">Reference proteome</keyword>
<dbReference type="EMBL" id="OU503041">
    <property type="protein sequence ID" value="CAI9763961.1"/>
    <property type="molecule type" value="Genomic_DNA"/>
</dbReference>
<accession>A0AAD2DU26</accession>
<reference evidence="2" key="1">
    <citation type="submission" date="2023-05" db="EMBL/GenBank/DDBJ databases">
        <authorList>
            <person name="Huff M."/>
        </authorList>
    </citation>
    <scope>NUCLEOTIDE SEQUENCE</scope>
</reference>
<dbReference type="AlphaFoldDB" id="A0AAD2DU26"/>
<gene>
    <name evidence="2" type="ORF">FPE_LOCUS11391</name>
</gene>
<feature type="compositionally biased region" description="Basic and acidic residues" evidence="1">
    <location>
        <begin position="85"/>
        <end position="118"/>
    </location>
</feature>
<evidence type="ECO:0000313" key="3">
    <source>
        <dbReference type="Proteomes" id="UP000834106"/>
    </source>
</evidence>
<organism evidence="2 3">
    <name type="scientific">Fraxinus pennsylvanica</name>
    <dbReference type="NCBI Taxonomy" id="56036"/>
    <lineage>
        <taxon>Eukaryota</taxon>
        <taxon>Viridiplantae</taxon>
        <taxon>Streptophyta</taxon>
        <taxon>Embryophyta</taxon>
        <taxon>Tracheophyta</taxon>
        <taxon>Spermatophyta</taxon>
        <taxon>Magnoliopsida</taxon>
        <taxon>eudicotyledons</taxon>
        <taxon>Gunneridae</taxon>
        <taxon>Pentapetalae</taxon>
        <taxon>asterids</taxon>
        <taxon>lamiids</taxon>
        <taxon>Lamiales</taxon>
        <taxon>Oleaceae</taxon>
        <taxon>Oleeae</taxon>
        <taxon>Fraxinus</taxon>
    </lineage>
</organism>
<dbReference type="InterPro" id="IPR031937">
    <property type="entry name" value="PNISR"/>
</dbReference>
<name>A0AAD2DU26_9LAMI</name>
<proteinExistence type="predicted"/>
<sequence>MVVASGHATPMFPNGATFQPTGPIIGASFGVGTRSALHPTITFNGDAFGVSKISERPRKAWISNWLREEIIKNKASILSYVPEFPKEDSQSMKEESGDKSSRRGDQADSKSIDSSRSTEDEDENEVDVEAARSAAINQEIKWVLTEVLLKVTDGLFDEIATKVLNEDGLTVEVDHNTDLSNHKVSPSTPAGLTTMDFAKVLILTKTKGNVSEDACEKSVAAGDVLGLASYALR</sequence>
<evidence type="ECO:0000256" key="1">
    <source>
        <dbReference type="SAM" id="MobiDB-lite"/>
    </source>
</evidence>
<dbReference type="Proteomes" id="UP000834106">
    <property type="component" value="Chromosome 6"/>
</dbReference>